<dbReference type="Proteomes" id="UP001397290">
    <property type="component" value="Unassembled WGS sequence"/>
</dbReference>
<feature type="region of interest" description="Disordered" evidence="1">
    <location>
        <begin position="91"/>
        <end position="130"/>
    </location>
</feature>
<dbReference type="AlphaFoldDB" id="A0AAW0RF78"/>
<name>A0AAW0RF78_9HYPO</name>
<evidence type="ECO:0000313" key="2">
    <source>
        <dbReference type="EMBL" id="KAK8140730.1"/>
    </source>
</evidence>
<accession>A0AAW0RF78</accession>
<sequence length="204" mass="22125">MGVPTLKYPWFQVKVQYAVKGDRDTNGKTKKRSAFFSRSALGQIFPDSHGVLTLDEELCFNGDVVLEEGTSIPKLDLAILRAYILNQENYGKPSSRARSSRSPTVQRYSTPALNATRGDKDSSASGKGKNAKTVAFAAPASRNSNPLGAAQSAKQAADYAEFLAWREARAAAQGSPHMHADMVANTAAKIGKRAFVKDEEEEEL</sequence>
<dbReference type="EMBL" id="JAAHCF010001767">
    <property type="protein sequence ID" value="KAK8140730.1"/>
    <property type="molecule type" value="Genomic_DNA"/>
</dbReference>
<comment type="caution">
    <text evidence="2">The sequence shown here is derived from an EMBL/GenBank/DDBJ whole genome shotgun (WGS) entry which is preliminary data.</text>
</comment>
<proteinExistence type="predicted"/>
<organism evidence="2 3">
    <name type="scientific">Beauveria asiatica</name>
    <dbReference type="NCBI Taxonomy" id="1069075"/>
    <lineage>
        <taxon>Eukaryota</taxon>
        <taxon>Fungi</taxon>
        <taxon>Dikarya</taxon>
        <taxon>Ascomycota</taxon>
        <taxon>Pezizomycotina</taxon>
        <taxon>Sordariomycetes</taxon>
        <taxon>Hypocreomycetidae</taxon>
        <taxon>Hypocreales</taxon>
        <taxon>Cordycipitaceae</taxon>
        <taxon>Beauveria</taxon>
    </lineage>
</organism>
<keyword evidence="3" id="KW-1185">Reference proteome</keyword>
<gene>
    <name evidence="2" type="ORF">G3M48_002329</name>
</gene>
<evidence type="ECO:0000313" key="3">
    <source>
        <dbReference type="Proteomes" id="UP001397290"/>
    </source>
</evidence>
<protein>
    <submittedName>
        <fullName evidence="2">Uncharacterized protein</fullName>
    </submittedName>
</protein>
<feature type="compositionally biased region" description="Polar residues" evidence="1">
    <location>
        <begin position="103"/>
        <end position="113"/>
    </location>
</feature>
<reference evidence="2 3" key="1">
    <citation type="submission" date="2020-02" db="EMBL/GenBank/DDBJ databases">
        <title>Comparative genomics of the hypocrealean fungal genus Beauvera.</title>
        <authorList>
            <person name="Showalter D.N."/>
            <person name="Bushley K.E."/>
            <person name="Rehner S.A."/>
        </authorList>
    </citation>
    <scope>NUCLEOTIDE SEQUENCE [LARGE SCALE GENOMIC DNA]</scope>
    <source>
        <strain evidence="2 3">ARSEF4384</strain>
    </source>
</reference>
<evidence type="ECO:0000256" key="1">
    <source>
        <dbReference type="SAM" id="MobiDB-lite"/>
    </source>
</evidence>